<dbReference type="EMBL" id="OY731408">
    <property type="protein sequence ID" value="CAJ1978761.1"/>
    <property type="molecule type" value="Genomic_DNA"/>
</dbReference>
<reference evidence="1" key="1">
    <citation type="submission" date="2023-10" db="EMBL/GenBank/DDBJ databases">
        <authorList>
            <person name="Domelevo Entfellner J.-B."/>
        </authorList>
    </citation>
    <scope>NUCLEOTIDE SEQUENCE</scope>
</reference>
<gene>
    <name evidence="1" type="ORF">AYBTSS11_LOCUS30962</name>
</gene>
<protein>
    <submittedName>
        <fullName evidence="1">Uncharacterized protein</fullName>
    </submittedName>
</protein>
<dbReference type="Gramene" id="rna-AYBTSS11_LOCUS30962">
    <property type="protein sequence ID" value="CAJ1978761.1"/>
    <property type="gene ID" value="gene-AYBTSS11_LOCUS30962"/>
</dbReference>
<accession>A0AA86W588</accession>
<dbReference type="Proteomes" id="UP001189624">
    <property type="component" value="Chromosome 11"/>
</dbReference>
<evidence type="ECO:0000313" key="1">
    <source>
        <dbReference type="EMBL" id="CAJ1978761.1"/>
    </source>
</evidence>
<proteinExistence type="predicted"/>
<sequence length="54" mass="6529">MHVPRLPPYNSESLKSISRIWERKFSEISATSLPLKDKKHSRQQHIKTLYFRFD</sequence>
<feature type="non-terminal residue" evidence="1">
    <location>
        <position position="54"/>
    </location>
</feature>
<keyword evidence="2" id="KW-1185">Reference proteome</keyword>
<name>A0AA86W588_9FABA</name>
<dbReference type="AlphaFoldDB" id="A0AA86W588"/>
<evidence type="ECO:0000313" key="2">
    <source>
        <dbReference type="Proteomes" id="UP001189624"/>
    </source>
</evidence>
<organism evidence="1 2">
    <name type="scientific">Sphenostylis stenocarpa</name>
    <dbReference type="NCBI Taxonomy" id="92480"/>
    <lineage>
        <taxon>Eukaryota</taxon>
        <taxon>Viridiplantae</taxon>
        <taxon>Streptophyta</taxon>
        <taxon>Embryophyta</taxon>
        <taxon>Tracheophyta</taxon>
        <taxon>Spermatophyta</taxon>
        <taxon>Magnoliopsida</taxon>
        <taxon>eudicotyledons</taxon>
        <taxon>Gunneridae</taxon>
        <taxon>Pentapetalae</taxon>
        <taxon>rosids</taxon>
        <taxon>fabids</taxon>
        <taxon>Fabales</taxon>
        <taxon>Fabaceae</taxon>
        <taxon>Papilionoideae</taxon>
        <taxon>50 kb inversion clade</taxon>
        <taxon>NPAAA clade</taxon>
        <taxon>indigoferoid/millettioid clade</taxon>
        <taxon>Phaseoleae</taxon>
        <taxon>Sphenostylis</taxon>
    </lineage>
</organism>